<dbReference type="RefSeq" id="WP_250828924.1">
    <property type="nucleotide sequence ID" value="NZ_JAMOIL010000047.1"/>
</dbReference>
<dbReference type="Gene3D" id="1.10.10.60">
    <property type="entry name" value="Homeodomain-like"/>
    <property type="match status" value="1"/>
</dbReference>
<dbReference type="SUPFAM" id="SSF46689">
    <property type="entry name" value="Homeodomain-like"/>
    <property type="match status" value="1"/>
</dbReference>
<keyword evidence="3" id="KW-1185">Reference proteome</keyword>
<sequence>MPAAKSPEFRRRAVELARLGEKPISQIAKDLGIAESGLRRWMKQADIDEGAKDGLTTDERAELVRLRREKRVLEMEVEILKRASAYFARENVLPK</sequence>
<dbReference type="GO" id="GO:0006313">
    <property type="term" value="P:DNA transposition"/>
    <property type="evidence" value="ECO:0007669"/>
    <property type="project" value="InterPro"/>
</dbReference>
<proteinExistence type="predicted"/>
<evidence type="ECO:0000256" key="1">
    <source>
        <dbReference type="SAM" id="Coils"/>
    </source>
</evidence>
<evidence type="ECO:0000313" key="3">
    <source>
        <dbReference type="Proteomes" id="UP001139485"/>
    </source>
</evidence>
<dbReference type="EMBL" id="JAMOIL010000047">
    <property type="protein sequence ID" value="MCM0622757.1"/>
    <property type="molecule type" value="Genomic_DNA"/>
</dbReference>
<dbReference type="InterPro" id="IPR002514">
    <property type="entry name" value="Transposase_8"/>
</dbReference>
<evidence type="ECO:0000313" key="2">
    <source>
        <dbReference type="EMBL" id="MCM0622757.1"/>
    </source>
</evidence>
<feature type="coiled-coil region" evidence="1">
    <location>
        <begin position="56"/>
        <end position="83"/>
    </location>
</feature>
<protein>
    <submittedName>
        <fullName evidence="2">Transposase</fullName>
    </submittedName>
</protein>
<dbReference type="GO" id="GO:0004803">
    <property type="term" value="F:transposase activity"/>
    <property type="evidence" value="ECO:0007669"/>
    <property type="project" value="InterPro"/>
</dbReference>
<organism evidence="2 3">
    <name type="scientific">Nocardioides bruguierae</name>
    <dbReference type="NCBI Taxonomy" id="2945102"/>
    <lineage>
        <taxon>Bacteria</taxon>
        <taxon>Bacillati</taxon>
        <taxon>Actinomycetota</taxon>
        <taxon>Actinomycetes</taxon>
        <taxon>Propionibacteriales</taxon>
        <taxon>Nocardioidaceae</taxon>
        <taxon>Nocardioides</taxon>
    </lineage>
</organism>
<dbReference type="Proteomes" id="UP001139485">
    <property type="component" value="Unassembled WGS sequence"/>
</dbReference>
<dbReference type="Pfam" id="PF01527">
    <property type="entry name" value="HTH_Tnp_1"/>
    <property type="match status" value="1"/>
</dbReference>
<keyword evidence="1" id="KW-0175">Coiled coil</keyword>
<dbReference type="InterPro" id="IPR009057">
    <property type="entry name" value="Homeodomain-like_sf"/>
</dbReference>
<dbReference type="AlphaFoldDB" id="A0A9X2DCA2"/>
<comment type="caution">
    <text evidence="2">The sequence shown here is derived from an EMBL/GenBank/DDBJ whole genome shotgun (WGS) entry which is preliminary data.</text>
</comment>
<gene>
    <name evidence="2" type="ORF">M8330_20915</name>
</gene>
<name>A0A9X2DCA2_9ACTN</name>
<dbReference type="GO" id="GO:0003677">
    <property type="term" value="F:DNA binding"/>
    <property type="evidence" value="ECO:0007669"/>
    <property type="project" value="InterPro"/>
</dbReference>
<accession>A0A9X2DCA2</accession>
<reference evidence="2" key="1">
    <citation type="submission" date="2022-05" db="EMBL/GenBank/DDBJ databases">
        <authorList>
            <person name="Tuo L."/>
        </authorList>
    </citation>
    <scope>NUCLEOTIDE SEQUENCE</scope>
    <source>
        <strain evidence="2">BSK12Z-4</strain>
    </source>
</reference>